<accession>A0ABN8P8T8</accession>
<gene>
    <name evidence="1" type="ORF">PLOB_00039989</name>
</gene>
<evidence type="ECO:0000313" key="2">
    <source>
        <dbReference type="Proteomes" id="UP001159405"/>
    </source>
</evidence>
<sequence>MLSVIGEDATKAFDAFEWGETKDDSKIEDVLAKFDEYCDPRTQVIYQRYRFNKSTKKPGNQVRFQVDTGSECNLLPTKLYKSLTGDTNLSMLRKCNKSIVSYTGERRQIAGKINLRVWHKRSTQTLTFNVIDGEYQPILSLNTSIALGIVTFHDCDVLSLTISSRSNAILEEFKDAFEGLG</sequence>
<name>A0ABN8P8T8_9CNID</name>
<organism evidence="1 2">
    <name type="scientific">Porites lobata</name>
    <dbReference type="NCBI Taxonomy" id="104759"/>
    <lineage>
        <taxon>Eukaryota</taxon>
        <taxon>Metazoa</taxon>
        <taxon>Cnidaria</taxon>
        <taxon>Anthozoa</taxon>
        <taxon>Hexacorallia</taxon>
        <taxon>Scleractinia</taxon>
        <taxon>Fungiina</taxon>
        <taxon>Poritidae</taxon>
        <taxon>Porites</taxon>
    </lineage>
</organism>
<protein>
    <recommendedName>
        <fullName evidence="3">Peptidase A2 domain-containing protein</fullName>
    </recommendedName>
</protein>
<proteinExistence type="predicted"/>
<comment type="caution">
    <text evidence="1">The sequence shown here is derived from an EMBL/GenBank/DDBJ whole genome shotgun (WGS) entry which is preliminary data.</text>
</comment>
<reference evidence="1 2" key="1">
    <citation type="submission" date="2022-05" db="EMBL/GenBank/DDBJ databases">
        <authorList>
            <consortium name="Genoscope - CEA"/>
            <person name="William W."/>
        </authorList>
    </citation>
    <scope>NUCLEOTIDE SEQUENCE [LARGE SCALE GENOMIC DNA]</scope>
</reference>
<dbReference type="Proteomes" id="UP001159405">
    <property type="component" value="Unassembled WGS sequence"/>
</dbReference>
<evidence type="ECO:0000313" key="1">
    <source>
        <dbReference type="EMBL" id="CAH3138109.1"/>
    </source>
</evidence>
<dbReference type="CDD" id="cd05481">
    <property type="entry name" value="retropepsin_like_LTR_1"/>
    <property type="match status" value="1"/>
</dbReference>
<evidence type="ECO:0008006" key="3">
    <source>
        <dbReference type="Google" id="ProtNLM"/>
    </source>
</evidence>
<keyword evidence="2" id="KW-1185">Reference proteome</keyword>
<dbReference type="EMBL" id="CALNXK010000060">
    <property type="protein sequence ID" value="CAH3138109.1"/>
    <property type="molecule type" value="Genomic_DNA"/>
</dbReference>